<keyword evidence="6" id="KW-0408">Iron</keyword>
<evidence type="ECO:0000256" key="7">
    <source>
        <dbReference type="ARBA" id="ARBA00023065"/>
    </source>
</evidence>
<dbReference type="PANTHER" id="PTHR42781">
    <property type="entry name" value="SPERMIDINE/PUTRESCINE IMPORT ATP-BINDING PROTEIN POTA"/>
    <property type="match status" value="1"/>
</dbReference>
<protein>
    <recommendedName>
        <fullName evidence="9">ABC-type quaternary amine transporter</fullName>
        <ecNumber evidence="9">7.6.2.9</ecNumber>
    </recommendedName>
</protein>
<keyword evidence="4" id="KW-0547">Nucleotide-binding</keyword>
<gene>
    <name evidence="11" type="ORF">GCM10011354_12570</name>
</gene>
<evidence type="ECO:0000256" key="6">
    <source>
        <dbReference type="ARBA" id="ARBA00023004"/>
    </source>
</evidence>
<dbReference type="CDD" id="cd03259">
    <property type="entry name" value="ABC_Carb_Solutes_like"/>
    <property type="match status" value="1"/>
</dbReference>
<dbReference type="GO" id="GO:0015418">
    <property type="term" value="F:ABC-type quaternary ammonium compound transporting activity"/>
    <property type="evidence" value="ECO:0007669"/>
    <property type="project" value="UniProtKB-EC"/>
</dbReference>
<dbReference type="SUPFAM" id="SSF50331">
    <property type="entry name" value="MOP-like"/>
    <property type="match status" value="1"/>
</dbReference>
<accession>A0A8J3EU39</accession>
<keyword evidence="8" id="KW-0472">Membrane</keyword>
<dbReference type="GO" id="GO:0005524">
    <property type="term" value="F:ATP binding"/>
    <property type="evidence" value="ECO:0007669"/>
    <property type="project" value="UniProtKB-KW"/>
</dbReference>
<evidence type="ECO:0000256" key="3">
    <source>
        <dbReference type="ARBA" id="ARBA00022496"/>
    </source>
</evidence>
<dbReference type="EMBL" id="BMHA01000004">
    <property type="protein sequence ID" value="GGI05132.1"/>
    <property type="molecule type" value="Genomic_DNA"/>
</dbReference>
<dbReference type="EC" id="7.6.2.9" evidence="9"/>
<dbReference type="InterPro" id="IPR013611">
    <property type="entry name" value="Transp-assoc_OB_typ2"/>
</dbReference>
<dbReference type="FunFam" id="3.40.50.300:FF:000425">
    <property type="entry name" value="Probable ABC transporter, ATP-binding subunit"/>
    <property type="match status" value="1"/>
</dbReference>
<dbReference type="InterPro" id="IPR003439">
    <property type="entry name" value="ABC_transporter-like_ATP-bd"/>
</dbReference>
<name>A0A8J3EU39_9ACTN</name>
<keyword evidence="12" id="KW-1185">Reference proteome</keyword>
<reference evidence="11" key="1">
    <citation type="journal article" date="2014" name="Int. J. Syst. Evol. Microbiol.">
        <title>Complete genome sequence of Corynebacterium casei LMG S-19264T (=DSM 44701T), isolated from a smear-ripened cheese.</title>
        <authorList>
            <consortium name="US DOE Joint Genome Institute (JGI-PGF)"/>
            <person name="Walter F."/>
            <person name="Albersmeier A."/>
            <person name="Kalinowski J."/>
            <person name="Ruckert C."/>
        </authorList>
    </citation>
    <scope>NUCLEOTIDE SEQUENCE</scope>
    <source>
        <strain evidence="11">CGMCC 1.14988</strain>
    </source>
</reference>
<dbReference type="GO" id="GO:0043190">
    <property type="term" value="C:ATP-binding cassette (ABC) transporter complex"/>
    <property type="evidence" value="ECO:0007669"/>
    <property type="project" value="InterPro"/>
</dbReference>
<comment type="caution">
    <text evidence="11">The sequence shown here is derived from an EMBL/GenBank/DDBJ whole genome shotgun (WGS) entry which is preliminary data.</text>
</comment>
<dbReference type="PROSITE" id="PS50893">
    <property type="entry name" value="ABC_TRANSPORTER_2"/>
    <property type="match status" value="1"/>
</dbReference>
<dbReference type="InterPro" id="IPR008995">
    <property type="entry name" value="Mo/tungstate-bd_C_term_dom"/>
</dbReference>
<dbReference type="SUPFAM" id="SSF52540">
    <property type="entry name" value="P-loop containing nucleoside triphosphate hydrolases"/>
    <property type="match status" value="1"/>
</dbReference>
<keyword evidence="2" id="KW-1003">Cell membrane</keyword>
<evidence type="ECO:0000259" key="10">
    <source>
        <dbReference type="PROSITE" id="PS50893"/>
    </source>
</evidence>
<reference evidence="11" key="2">
    <citation type="submission" date="2020-09" db="EMBL/GenBank/DDBJ databases">
        <authorList>
            <person name="Sun Q."/>
            <person name="Zhou Y."/>
        </authorList>
    </citation>
    <scope>NUCLEOTIDE SEQUENCE</scope>
    <source>
        <strain evidence="11">CGMCC 1.14988</strain>
    </source>
</reference>
<sequence>MTAPHATRTDADAALVVAGLHKRFGGTVAVDHLDLVVPRGSLTAMLGPSGCGKTTALRTIAGLLAPDAGSIAIDGRLVAGPGTFLPPERRRIGMVFQDYALFPHLSVARNVAYGLTGCSRSARRRRVAEVLDLVDLGGYGDRLPVALSGGQQQRVALARALAPEPGLVLLDEPFSNLDAALRATVREDVRAILRAAEATAVFVTHDQEEALSLADRVAVVHRGRIHQVADPQTLYTRPASRFVAEFVGEADVLPGTRADRFSVDTPLGRLGTTRALGSASGAVVVRPESLRLARDDAGSAVVTAIAYFGHDQLVQVRLADGRLLRARRGPAMDLRRGDRVEVSVEGPVVVFDDEPAPAPAVLAPA</sequence>
<dbReference type="InterPro" id="IPR050093">
    <property type="entry name" value="ABC_SmlMolc_Importer"/>
</dbReference>
<dbReference type="Proteomes" id="UP000650511">
    <property type="component" value="Unassembled WGS sequence"/>
</dbReference>
<feature type="domain" description="ABC transporter" evidence="10">
    <location>
        <begin position="15"/>
        <end position="247"/>
    </location>
</feature>
<keyword evidence="5 11" id="KW-0067">ATP-binding</keyword>
<dbReference type="PROSITE" id="PS00211">
    <property type="entry name" value="ABC_TRANSPORTER_1"/>
    <property type="match status" value="1"/>
</dbReference>
<dbReference type="PANTHER" id="PTHR42781:SF4">
    <property type="entry name" value="SPERMIDINE_PUTRESCINE IMPORT ATP-BINDING PROTEIN POTA"/>
    <property type="match status" value="1"/>
</dbReference>
<dbReference type="RefSeq" id="WP_130649480.1">
    <property type="nucleotide sequence ID" value="NZ_BMHA01000004.1"/>
</dbReference>
<evidence type="ECO:0000256" key="5">
    <source>
        <dbReference type="ARBA" id="ARBA00022840"/>
    </source>
</evidence>
<dbReference type="Gene3D" id="3.40.50.300">
    <property type="entry name" value="P-loop containing nucleotide triphosphate hydrolases"/>
    <property type="match status" value="1"/>
</dbReference>
<dbReference type="AlphaFoldDB" id="A0A8J3EU39"/>
<dbReference type="Pfam" id="PF08402">
    <property type="entry name" value="TOBE_2"/>
    <property type="match status" value="1"/>
</dbReference>
<dbReference type="InterPro" id="IPR017871">
    <property type="entry name" value="ABC_transporter-like_CS"/>
</dbReference>
<dbReference type="OrthoDB" id="9802264at2"/>
<organism evidence="11 12">
    <name type="scientific">Egicoccus halophilus</name>
    <dbReference type="NCBI Taxonomy" id="1670830"/>
    <lineage>
        <taxon>Bacteria</taxon>
        <taxon>Bacillati</taxon>
        <taxon>Actinomycetota</taxon>
        <taxon>Nitriliruptoria</taxon>
        <taxon>Egicoccales</taxon>
        <taxon>Egicoccaceae</taxon>
        <taxon>Egicoccus</taxon>
    </lineage>
</organism>
<dbReference type="SMART" id="SM00382">
    <property type="entry name" value="AAA"/>
    <property type="match status" value="1"/>
</dbReference>
<keyword evidence="7" id="KW-0406">Ion transport</keyword>
<evidence type="ECO:0000313" key="12">
    <source>
        <dbReference type="Proteomes" id="UP000650511"/>
    </source>
</evidence>
<dbReference type="Pfam" id="PF00005">
    <property type="entry name" value="ABC_tran"/>
    <property type="match status" value="1"/>
</dbReference>
<evidence type="ECO:0000256" key="8">
    <source>
        <dbReference type="ARBA" id="ARBA00023136"/>
    </source>
</evidence>
<dbReference type="GO" id="GO:0016887">
    <property type="term" value="F:ATP hydrolysis activity"/>
    <property type="evidence" value="ECO:0007669"/>
    <property type="project" value="InterPro"/>
</dbReference>
<dbReference type="InterPro" id="IPR015853">
    <property type="entry name" value="ABC_transpr_FbpC"/>
</dbReference>
<keyword evidence="3" id="KW-0410">Iron transport</keyword>
<dbReference type="InterPro" id="IPR027417">
    <property type="entry name" value="P-loop_NTPase"/>
</dbReference>
<keyword evidence="1" id="KW-0813">Transport</keyword>
<proteinExistence type="predicted"/>
<dbReference type="InterPro" id="IPR003593">
    <property type="entry name" value="AAA+_ATPase"/>
</dbReference>
<evidence type="ECO:0000256" key="4">
    <source>
        <dbReference type="ARBA" id="ARBA00022741"/>
    </source>
</evidence>
<evidence type="ECO:0000313" key="11">
    <source>
        <dbReference type="EMBL" id="GGI05132.1"/>
    </source>
</evidence>
<evidence type="ECO:0000256" key="9">
    <source>
        <dbReference type="ARBA" id="ARBA00066388"/>
    </source>
</evidence>
<evidence type="ECO:0000256" key="2">
    <source>
        <dbReference type="ARBA" id="ARBA00022475"/>
    </source>
</evidence>
<dbReference type="GO" id="GO:0015408">
    <property type="term" value="F:ABC-type ferric iron transporter activity"/>
    <property type="evidence" value="ECO:0007669"/>
    <property type="project" value="InterPro"/>
</dbReference>
<evidence type="ECO:0000256" key="1">
    <source>
        <dbReference type="ARBA" id="ARBA00022448"/>
    </source>
</evidence>